<evidence type="ECO:0000313" key="3">
    <source>
        <dbReference type="Proteomes" id="UP000184139"/>
    </source>
</evidence>
<keyword evidence="3" id="KW-1185">Reference proteome</keyword>
<organism evidence="2 3">
    <name type="scientific">Desulfofustis glycolicus DSM 9705</name>
    <dbReference type="NCBI Taxonomy" id="1121409"/>
    <lineage>
        <taxon>Bacteria</taxon>
        <taxon>Pseudomonadati</taxon>
        <taxon>Thermodesulfobacteriota</taxon>
        <taxon>Desulfobulbia</taxon>
        <taxon>Desulfobulbales</taxon>
        <taxon>Desulfocapsaceae</taxon>
        <taxon>Desulfofustis</taxon>
    </lineage>
</organism>
<dbReference type="Pfam" id="PF00903">
    <property type="entry name" value="Glyoxalase"/>
    <property type="match status" value="1"/>
</dbReference>
<dbReference type="InterPro" id="IPR052164">
    <property type="entry name" value="Anthracycline_SecMetBiosynth"/>
</dbReference>
<dbReference type="PANTHER" id="PTHR33993:SF2">
    <property type="entry name" value="VOC DOMAIN-CONTAINING PROTEIN"/>
    <property type="match status" value="1"/>
</dbReference>
<proteinExistence type="predicted"/>
<dbReference type="STRING" id="1121409.SAMN02745124_00441"/>
<dbReference type="OrthoDB" id="8776491at2"/>
<dbReference type="InterPro" id="IPR029068">
    <property type="entry name" value="Glyas_Bleomycin-R_OHBP_Dase"/>
</dbReference>
<dbReference type="AlphaFoldDB" id="A0A1M5SPD0"/>
<dbReference type="Proteomes" id="UP000184139">
    <property type="component" value="Unassembled WGS sequence"/>
</dbReference>
<reference evidence="2 3" key="1">
    <citation type="submission" date="2016-11" db="EMBL/GenBank/DDBJ databases">
        <authorList>
            <person name="Jaros S."/>
            <person name="Januszkiewicz K."/>
            <person name="Wedrychowicz H."/>
        </authorList>
    </citation>
    <scope>NUCLEOTIDE SEQUENCE [LARGE SCALE GENOMIC DNA]</scope>
    <source>
        <strain evidence="2 3">DSM 9705</strain>
    </source>
</reference>
<sequence>MKTNPVIWFEIYVQDMTRAKTFYEQVLAVQLTPLPGEGMEMLTFPMIDNSVGAMGSLVKMDGCPSGGNSTMVYFACEDCAIEAARAEKAGGQVFKEKFSIGEHGFIALVIDPDGNMIGLHSMH</sequence>
<dbReference type="RefSeq" id="WP_073373165.1">
    <property type="nucleotide sequence ID" value="NZ_FQXS01000001.1"/>
</dbReference>
<dbReference type="SUPFAM" id="SSF54593">
    <property type="entry name" value="Glyoxalase/Bleomycin resistance protein/Dihydroxybiphenyl dioxygenase"/>
    <property type="match status" value="1"/>
</dbReference>
<dbReference type="CDD" id="cd07247">
    <property type="entry name" value="SgaA_N_like"/>
    <property type="match status" value="1"/>
</dbReference>
<dbReference type="InterPro" id="IPR004360">
    <property type="entry name" value="Glyas_Fos-R_dOase_dom"/>
</dbReference>
<protein>
    <recommendedName>
        <fullName evidence="1">VOC domain-containing protein</fullName>
    </recommendedName>
</protein>
<dbReference type="EMBL" id="FQXS01000001">
    <property type="protein sequence ID" value="SHH39813.1"/>
    <property type="molecule type" value="Genomic_DNA"/>
</dbReference>
<evidence type="ECO:0000313" key="2">
    <source>
        <dbReference type="EMBL" id="SHH39813.1"/>
    </source>
</evidence>
<dbReference type="PANTHER" id="PTHR33993">
    <property type="entry name" value="GLYOXALASE-RELATED"/>
    <property type="match status" value="1"/>
</dbReference>
<dbReference type="Gene3D" id="3.10.180.10">
    <property type="entry name" value="2,3-Dihydroxybiphenyl 1,2-Dioxygenase, domain 1"/>
    <property type="match status" value="1"/>
</dbReference>
<dbReference type="InterPro" id="IPR037523">
    <property type="entry name" value="VOC_core"/>
</dbReference>
<accession>A0A1M5SPD0</accession>
<feature type="domain" description="VOC" evidence="1">
    <location>
        <begin position="5"/>
        <end position="122"/>
    </location>
</feature>
<name>A0A1M5SPD0_9BACT</name>
<evidence type="ECO:0000259" key="1">
    <source>
        <dbReference type="PROSITE" id="PS51819"/>
    </source>
</evidence>
<gene>
    <name evidence="2" type="ORF">SAMN02745124_00441</name>
</gene>
<dbReference type="PROSITE" id="PS51819">
    <property type="entry name" value="VOC"/>
    <property type="match status" value="1"/>
</dbReference>